<feature type="non-terminal residue" evidence="2">
    <location>
        <position position="1"/>
    </location>
</feature>
<dbReference type="Pfam" id="PF24038">
    <property type="entry name" value="DUF7347"/>
    <property type="match status" value="1"/>
</dbReference>
<reference evidence="2" key="1">
    <citation type="journal article" date="2014" name="Front. Microbiol.">
        <title>High frequency of phylogenetically diverse reductive dehalogenase-homologous genes in deep subseafloor sedimentary metagenomes.</title>
        <authorList>
            <person name="Kawai M."/>
            <person name="Futagami T."/>
            <person name="Toyoda A."/>
            <person name="Takaki Y."/>
            <person name="Nishi S."/>
            <person name="Hori S."/>
            <person name="Arai W."/>
            <person name="Tsubouchi T."/>
            <person name="Morono Y."/>
            <person name="Uchiyama I."/>
            <person name="Ito T."/>
            <person name="Fujiyama A."/>
            <person name="Inagaki F."/>
            <person name="Takami H."/>
        </authorList>
    </citation>
    <scope>NUCLEOTIDE SEQUENCE</scope>
    <source>
        <strain evidence="2">Expedition CK06-06</strain>
    </source>
</reference>
<dbReference type="InterPro" id="IPR036388">
    <property type="entry name" value="WH-like_DNA-bd_sf"/>
</dbReference>
<dbReference type="AlphaFoldDB" id="X1W2D5"/>
<dbReference type="EMBL" id="BARW01037228">
    <property type="protein sequence ID" value="GAJ23515.1"/>
    <property type="molecule type" value="Genomic_DNA"/>
</dbReference>
<gene>
    <name evidence="2" type="ORF">S12H4_57535</name>
</gene>
<dbReference type="InterPro" id="IPR055771">
    <property type="entry name" value="DUF7347"/>
</dbReference>
<evidence type="ECO:0000313" key="2">
    <source>
        <dbReference type="EMBL" id="GAJ23515.1"/>
    </source>
</evidence>
<proteinExistence type="predicted"/>
<dbReference type="SUPFAM" id="SSF46785">
    <property type="entry name" value="Winged helix' DNA-binding domain"/>
    <property type="match status" value="1"/>
</dbReference>
<protein>
    <recommendedName>
        <fullName evidence="1">DUF7347 domain-containing protein</fullName>
    </recommendedName>
</protein>
<organism evidence="2">
    <name type="scientific">marine sediment metagenome</name>
    <dbReference type="NCBI Taxonomy" id="412755"/>
    <lineage>
        <taxon>unclassified sequences</taxon>
        <taxon>metagenomes</taxon>
        <taxon>ecological metagenomes</taxon>
    </lineage>
</organism>
<feature type="domain" description="DUF7347" evidence="1">
    <location>
        <begin position="2"/>
        <end position="69"/>
    </location>
</feature>
<name>X1W2D5_9ZZZZ</name>
<comment type="caution">
    <text evidence="2">The sequence shown here is derived from an EMBL/GenBank/DDBJ whole genome shotgun (WGS) entry which is preliminary data.</text>
</comment>
<sequence>SIFQTFSNEHRINILYELYEGPTNWSELMYKYRINSKSLKDHLTHLFERGYVEKPDSGYALTREGRELCEFKFLKGLRS</sequence>
<dbReference type="InterPro" id="IPR036390">
    <property type="entry name" value="WH_DNA-bd_sf"/>
</dbReference>
<dbReference type="Gene3D" id="1.10.10.10">
    <property type="entry name" value="Winged helix-like DNA-binding domain superfamily/Winged helix DNA-binding domain"/>
    <property type="match status" value="1"/>
</dbReference>
<evidence type="ECO:0000259" key="1">
    <source>
        <dbReference type="Pfam" id="PF24038"/>
    </source>
</evidence>
<accession>X1W2D5</accession>